<dbReference type="Gene3D" id="3.40.190.150">
    <property type="entry name" value="Bordetella uptake gene, domain 1"/>
    <property type="match status" value="1"/>
</dbReference>
<dbReference type="PROSITE" id="PS51257">
    <property type="entry name" value="PROKAR_LIPOPROTEIN"/>
    <property type="match status" value="1"/>
</dbReference>
<dbReference type="EMBL" id="JAJNCT010000005">
    <property type="protein sequence ID" value="MCD2164091.1"/>
    <property type="molecule type" value="Genomic_DNA"/>
</dbReference>
<dbReference type="RefSeq" id="WP_230771198.1">
    <property type="nucleotide sequence ID" value="NZ_JAJNCT010000005.1"/>
</dbReference>
<evidence type="ECO:0000256" key="2">
    <source>
        <dbReference type="SAM" id="SignalP"/>
    </source>
</evidence>
<dbReference type="Proteomes" id="UP001199260">
    <property type="component" value="Unassembled WGS sequence"/>
</dbReference>
<proteinExistence type="inferred from homology"/>
<dbReference type="InterPro" id="IPR042100">
    <property type="entry name" value="Bug_dom1"/>
</dbReference>
<name>A0AAW4XTQ0_9BURK</name>
<dbReference type="CDD" id="cd07012">
    <property type="entry name" value="PBP2_Bug_TTT"/>
    <property type="match status" value="1"/>
</dbReference>
<comment type="caution">
    <text evidence="3">The sequence shown here is derived from an EMBL/GenBank/DDBJ whole genome shotgun (WGS) entry which is preliminary data.</text>
</comment>
<keyword evidence="4" id="KW-1185">Reference proteome</keyword>
<evidence type="ECO:0000313" key="3">
    <source>
        <dbReference type="EMBL" id="MCD2164091.1"/>
    </source>
</evidence>
<dbReference type="PANTHER" id="PTHR42928">
    <property type="entry name" value="TRICARBOXYLATE-BINDING PROTEIN"/>
    <property type="match status" value="1"/>
</dbReference>
<reference evidence="3 4" key="1">
    <citation type="submission" date="2021-11" db="EMBL/GenBank/DDBJ databases">
        <title>Genome sequence.</title>
        <authorList>
            <person name="Sun Q."/>
        </authorList>
    </citation>
    <scope>NUCLEOTIDE SEQUENCE [LARGE SCALE GENOMIC DNA]</scope>
    <source>
        <strain evidence="3 4">KCTC 12005</strain>
    </source>
</reference>
<dbReference type="Pfam" id="PF03401">
    <property type="entry name" value="TctC"/>
    <property type="match status" value="1"/>
</dbReference>
<gene>
    <name evidence="3" type="ORF">LPW39_02960</name>
</gene>
<dbReference type="PANTHER" id="PTHR42928:SF5">
    <property type="entry name" value="BLR1237 PROTEIN"/>
    <property type="match status" value="1"/>
</dbReference>
<dbReference type="AlphaFoldDB" id="A0AAW4XTQ0"/>
<feature type="signal peptide" evidence="2">
    <location>
        <begin position="1"/>
        <end position="27"/>
    </location>
</feature>
<keyword evidence="2" id="KW-0732">Signal</keyword>
<comment type="similarity">
    <text evidence="1">Belongs to the UPF0065 (bug) family.</text>
</comment>
<evidence type="ECO:0000256" key="1">
    <source>
        <dbReference type="ARBA" id="ARBA00006987"/>
    </source>
</evidence>
<sequence>MPTPKPLRALPLIVASIMAVSCWPALASDFPARPVRIVVPVPAGGPMDAMARALATELATTWKQQVVVDNRPGGNEIIAANHVANASADGHTLMLASDSTLSLNPQLYIKLSYDPVNGFTPIGRVAVSHMVLVVPPSLGVQTLEAFIQHAKAHRGELAYGSTGLGNITHLSMEWLAQQAGIQVLNAPYQGLAPVITALLGNQVQAAFGAVSILAPYIDNGKLVALAVSGPQRAQALPRVPTFLESGFADFEASFYMAILAPGKLPAQVTDKISQDIRTITARGDFQQQHMAPYALNAVSETPAQFKHYLQQERAVVRNKVRLSGVKLN</sequence>
<feature type="chain" id="PRO_5043464669" evidence="2">
    <location>
        <begin position="28"/>
        <end position="328"/>
    </location>
</feature>
<accession>A0AAW4XTQ0</accession>
<dbReference type="InterPro" id="IPR005064">
    <property type="entry name" value="BUG"/>
</dbReference>
<organism evidence="3 4">
    <name type="scientific">Comamonas koreensis</name>
    <dbReference type="NCBI Taxonomy" id="160825"/>
    <lineage>
        <taxon>Bacteria</taxon>
        <taxon>Pseudomonadati</taxon>
        <taxon>Pseudomonadota</taxon>
        <taxon>Betaproteobacteria</taxon>
        <taxon>Burkholderiales</taxon>
        <taxon>Comamonadaceae</taxon>
        <taxon>Comamonas</taxon>
    </lineage>
</organism>
<dbReference type="PIRSF" id="PIRSF017082">
    <property type="entry name" value="YflP"/>
    <property type="match status" value="1"/>
</dbReference>
<protein>
    <submittedName>
        <fullName evidence="3">Tripartite tricarboxylate transporter substrate binding protein</fullName>
    </submittedName>
</protein>
<dbReference type="Gene3D" id="3.40.190.10">
    <property type="entry name" value="Periplasmic binding protein-like II"/>
    <property type="match status" value="1"/>
</dbReference>
<evidence type="ECO:0000313" key="4">
    <source>
        <dbReference type="Proteomes" id="UP001199260"/>
    </source>
</evidence>
<dbReference type="SUPFAM" id="SSF53850">
    <property type="entry name" value="Periplasmic binding protein-like II"/>
    <property type="match status" value="1"/>
</dbReference>